<keyword evidence="9" id="KW-1185">Reference proteome</keyword>
<dbReference type="GO" id="GO:0006952">
    <property type="term" value="P:defense response"/>
    <property type="evidence" value="ECO:0007669"/>
    <property type="project" value="UniProtKB-KW"/>
</dbReference>
<dbReference type="Pfam" id="PF23559">
    <property type="entry name" value="WHD_DRP"/>
    <property type="match status" value="1"/>
</dbReference>
<dbReference type="OMA" id="VENCEGW"/>
<dbReference type="Pfam" id="PF00931">
    <property type="entry name" value="NB-ARC"/>
    <property type="match status" value="1"/>
</dbReference>
<keyword evidence="3" id="KW-0611">Plant defense</keyword>
<dbReference type="InterPro" id="IPR042197">
    <property type="entry name" value="Apaf_helical"/>
</dbReference>
<accession>A0AA38GD07</accession>
<feature type="domain" description="Disease resistance protein winged helix" evidence="6">
    <location>
        <begin position="428"/>
        <end position="496"/>
    </location>
</feature>
<feature type="domain" description="NB-ARC" evidence="4">
    <location>
        <begin position="177"/>
        <end position="341"/>
    </location>
</feature>
<dbReference type="InterPro" id="IPR044974">
    <property type="entry name" value="Disease_R_plants"/>
</dbReference>
<dbReference type="PANTHER" id="PTHR23155:SF1205">
    <property type="entry name" value="DISEASE RESISTANCE PROTEIN RPM1"/>
    <property type="match status" value="1"/>
</dbReference>
<dbReference type="InterPro" id="IPR027417">
    <property type="entry name" value="P-loop_NTPase"/>
</dbReference>
<evidence type="ECO:0000259" key="5">
    <source>
        <dbReference type="Pfam" id="PF18052"/>
    </source>
</evidence>
<evidence type="ECO:0000256" key="2">
    <source>
        <dbReference type="ARBA" id="ARBA00022741"/>
    </source>
</evidence>
<evidence type="ECO:0000313" key="9">
    <source>
        <dbReference type="Proteomes" id="UP000824469"/>
    </source>
</evidence>
<dbReference type="AlphaFoldDB" id="A0AA38GD07"/>
<dbReference type="InterPro" id="IPR036388">
    <property type="entry name" value="WH-like_DNA-bd_sf"/>
</dbReference>
<dbReference type="Pfam" id="PF18052">
    <property type="entry name" value="Rx_N"/>
    <property type="match status" value="1"/>
</dbReference>
<dbReference type="Proteomes" id="UP000824469">
    <property type="component" value="Unassembled WGS sequence"/>
</dbReference>
<dbReference type="PRINTS" id="PR00364">
    <property type="entry name" value="DISEASERSIST"/>
</dbReference>
<feature type="domain" description="Disease resistance R13L4/SHOC-2-like LRR" evidence="7">
    <location>
        <begin position="571"/>
        <end position="885"/>
    </location>
</feature>
<evidence type="ECO:0000259" key="6">
    <source>
        <dbReference type="Pfam" id="PF23559"/>
    </source>
</evidence>
<dbReference type="PANTHER" id="PTHR23155">
    <property type="entry name" value="DISEASE RESISTANCE PROTEIN RP"/>
    <property type="match status" value="1"/>
</dbReference>
<dbReference type="InterPro" id="IPR058922">
    <property type="entry name" value="WHD_DRP"/>
</dbReference>
<dbReference type="Gene3D" id="1.10.10.10">
    <property type="entry name" value="Winged helix-like DNA-binding domain superfamily/Winged helix DNA-binding domain"/>
    <property type="match status" value="1"/>
</dbReference>
<dbReference type="Gene3D" id="1.20.5.4130">
    <property type="match status" value="1"/>
</dbReference>
<proteinExistence type="predicted"/>
<dbReference type="InterPro" id="IPR002182">
    <property type="entry name" value="NB-ARC"/>
</dbReference>
<dbReference type="CDD" id="cd14798">
    <property type="entry name" value="RX-CC_like"/>
    <property type="match status" value="1"/>
</dbReference>
<evidence type="ECO:0000256" key="3">
    <source>
        <dbReference type="ARBA" id="ARBA00022821"/>
    </source>
</evidence>
<evidence type="ECO:0000313" key="8">
    <source>
        <dbReference type="EMBL" id="KAH9319172.1"/>
    </source>
</evidence>
<evidence type="ECO:0000259" key="4">
    <source>
        <dbReference type="Pfam" id="PF00931"/>
    </source>
</evidence>
<feature type="domain" description="Disease resistance N-terminal" evidence="5">
    <location>
        <begin position="9"/>
        <end position="89"/>
    </location>
</feature>
<dbReference type="GO" id="GO:0043531">
    <property type="term" value="F:ADP binding"/>
    <property type="evidence" value="ECO:0007669"/>
    <property type="project" value="InterPro"/>
</dbReference>
<dbReference type="EMBL" id="JAHRHJ020000004">
    <property type="protein sequence ID" value="KAH9319172.1"/>
    <property type="molecule type" value="Genomic_DNA"/>
</dbReference>
<sequence length="913" mass="103335">MAAGLVDAMVGRLGGMIVDEISKEASLFLNFRKDFKWLKKKLVIVSTYLKDADVRIVHNKSVKGWLLDVADIAWDAEDIIEECAAESIYANDGNTKCPCAICPFNNCRLFFRYKMARRIKDVRDRMKTIMEDAAALKLVADLTHSDQQASTSTSQNVKWKRSSVLERDARPVAIEPKVEKILQLIDDPAASIIAVVGMGGAGKTFLLQNVFNRIKERFEYSIWLSISQTYSLQRLQADLAAKINLGDVVNGRISEVQAAEFIYSQLESKRSLIVLDDVWRPTGEDDLIRTLGLPVGNSTQCKIVVTTRNEDVCRSMNARVYEMQVLSQEESWELFCAFAFSDCEQNRPQRDLKQIASEIEKECARLPLAVKTVAASLTGKTSSRDWKSKLREIREISNKGDPIMEILKLSYDSLPAPLKPCFAYLSFFPEDERIDPEYLIYLWIAEGFIEGGGDQVEIGWSYIHQLANLCLVETEDKKYLETIESCKMHDLLLDLAIRLSEESQCAFSVEAAFNKYQTSCGCRRILLGKQSINDDVIASNSGAYSASRLRTLSLSSNDSIQNDPAKLFTGMRALWVLDLSLTKITALSGNLKLLRVLNLSRTDIVELPVCVRSMKSLRFLDISYCRNLQELPVWIGELNCLEYLNITGILGILRRIPEGISKLVSLQLLRSSEDIRFTNEGNEKLLKLEHLVHLINLREVRIRVEHVQDLKRIEEGILAPLVNMRILSIENRVSNDDDESVLPHLSAKMLAMKDHLEILYLSFFAMPAGVCDFSNLVKLHLMACDCADYPALEEMPNLRVLIMTINRKCRVLPEGFGKPRGFPQLRYLLILAFDVLEELPDLEEGAMPLLERLEVGNCRNVKKVPCGLELLKSLKVCDFRMADTNNVFGKELEEGGEYWNKIKANIPNLTIRL</sequence>
<keyword evidence="2" id="KW-0547">Nucleotide-binding</keyword>
<keyword evidence="1" id="KW-0677">Repeat</keyword>
<reference evidence="8 9" key="1">
    <citation type="journal article" date="2021" name="Nat. Plants">
        <title>The Taxus genome provides insights into paclitaxel biosynthesis.</title>
        <authorList>
            <person name="Xiong X."/>
            <person name="Gou J."/>
            <person name="Liao Q."/>
            <person name="Li Y."/>
            <person name="Zhou Q."/>
            <person name="Bi G."/>
            <person name="Li C."/>
            <person name="Du R."/>
            <person name="Wang X."/>
            <person name="Sun T."/>
            <person name="Guo L."/>
            <person name="Liang H."/>
            <person name="Lu P."/>
            <person name="Wu Y."/>
            <person name="Zhang Z."/>
            <person name="Ro D.K."/>
            <person name="Shang Y."/>
            <person name="Huang S."/>
            <person name="Yan J."/>
        </authorList>
    </citation>
    <scope>NUCLEOTIDE SEQUENCE [LARGE SCALE GENOMIC DNA]</scope>
    <source>
        <strain evidence="8">Ta-2019</strain>
    </source>
</reference>
<comment type="caution">
    <text evidence="8">The sequence shown here is derived from an EMBL/GenBank/DDBJ whole genome shotgun (WGS) entry which is preliminary data.</text>
</comment>
<dbReference type="SUPFAM" id="SSF52058">
    <property type="entry name" value="L domain-like"/>
    <property type="match status" value="1"/>
</dbReference>
<name>A0AA38GD07_TAXCH</name>
<dbReference type="GO" id="GO:0051707">
    <property type="term" value="P:response to other organism"/>
    <property type="evidence" value="ECO:0007669"/>
    <property type="project" value="UniProtKB-ARBA"/>
</dbReference>
<dbReference type="Gene3D" id="1.10.8.430">
    <property type="entry name" value="Helical domain of apoptotic protease-activating factors"/>
    <property type="match status" value="1"/>
</dbReference>
<dbReference type="InterPro" id="IPR041118">
    <property type="entry name" value="Rx_N"/>
</dbReference>
<dbReference type="Pfam" id="PF23598">
    <property type="entry name" value="LRR_14"/>
    <property type="match status" value="1"/>
</dbReference>
<evidence type="ECO:0000259" key="7">
    <source>
        <dbReference type="Pfam" id="PF23598"/>
    </source>
</evidence>
<gene>
    <name evidence="8" type="ORF">KI387_020941</name>
</gene>
<organism evidence="8 9">
    <name type="scientific">Taxus chinensis</name>
    <name type="common">Chinese yew</name>
    <name type="synonym">Taxus wallichiana var. chinensis</name>
    <dbReference type="NCBI Taxonomy" id="29808"/>
    <lineage>
        <taxon>Eukaryota</taxon>
        <taxon>Viridiplantae</taxon>
        <taxon>Streptophyta</taxon>
        <taxon>Embryophyta</taxon>
        <taxon>Tracheophyta</taxon>
        <taxon>Spermatophyta</taxon>
        <taxon>Pinopsida</taxon>
        <taxon>Pinidae</taxon>
        <taxon>Conifers II</taxon>
        <taxon>Cupressales</taxon>
        <taxon>Taxaceae</taxon>
        <taxon>Taxus</taxon>
    </lineage>
</organism>
<dbReference type="InterPro" id="IPR038005">
    <property type="entry name" value="RX-like_CC"/>
</dbReference>
<dbReference type="SUPFAM" id="SSF52540">
    <property type="entry name" value="P-loop containing nucleoside triphosphate hydrolases"/>
    <property type="match status" value="1"/>
</dbReference>
<evidence type="ECO:0000256" key="1">
    <source>
        <dbReference type="ARBA" id="ARBA00022737"/>
    </source>
</evidence>
<dbReference type="InterPro" id="IPR032675">
    <property type="entry name" value="LRR_dom_sf"/>
</dbReference>
<dbReference type="Gene3D" id="3.80.10.10">
    <property type="entry name" value="Ribonuclease Inhibitor"/>
    <property type="match status" value="2"/>
</dbReference>
<dbReference type="FunFam" id="3.40.50.300:FF:001091">
    <property type="entry name" value="Probable disease resistance protein At1g61300"/>
    <property type="match status" value="1"/>
</dbReference>
<dbReference type="FunFam" id="1.10.10.10:FF:000322">
    <property type="entry name" value="Probable disease resistance protein At1g63360"/>
    <property type="match status" value="1"/>
</dbReference>
<dbReference type="Gene3D" id="3.40.50.300">
    <property type="entry name" value="P-loop containing nucleotide triphosphate hydrolases"/>
    <property type="match status" value="1"/>
</dbReference>
<protein>
    <submittedName>
        <fullName evidence="8">Uncharacterized protein</fullName>
    </submittedName>
</protein>
<dbReference type="InterPro" id="IPR055414">
    <property type="entry name" value="LRR_R13L4/SHOC2-like"/>
</dbReference>